<organism evidence="8">
    <name type="scientific">anaerobic digester metagenome</name>
    <dbReference type="NCBI Taxonomy" id="1263854"/>
    <lineage>
        <taxon>unclassified sequences</taxon>
        <taxon>metagenomes</taxon>
        <taxon>ecological metagenomes</taxon>
    </lineage>
</organism>
<gene>
    <name evidence="8" type="primary">ade</name>
    <name evidence="8" type="ORF">SCFA_3960003</name>
</gene>
<dbReference type="InterPro" id="IPR006680">
    <property type="entry name" value="Amidohydro-rel"/>
</dbReference>
<dbReference type="InterPro" id="IPR011059">
    <property type="entry name" value="Metal-dep_hydrolase_composite"/>
</dbReference>
<dbReference type="AlphaFoldDB" id="A0A485M4Z0"/>
<evidence type="ECO:0000256" key="1">
    <source>
        <dbReference type="ARBA" id="ARBA00006773"/>
    </source>
</evidence>
<evidence type="ECO:0000256" key="3">
    <source>
        <dbReference type="ARBA" id="ARBA00022801"/>
    </source>
</evidence>
<dbReference type="HAMAP" id="MF_01518">
    <property type="entry name" value="Adenine_deamin"/>
    <property type="match status" value="1"/>
</dbReference>
<evidence type="ECO:0000313" key="8">
    <source>
        <dbReference type="EMBL" id="VFU18159.1"/>
    </source>
</evidence>
<dbReference type="EC" id="3.5.4.2" evidence="2"/>
<evidence type="ECO:0000256" key="2">
    <source>
        <dbReference type="ARBA" id="ARBA00012782"/>
    </source>
</evidence>
<dbReference type="Pfam" id="PF01979">
    <property type="entry name" value="Amidohydro_1"/>
    <property type="match status" value="1"/>
</dbReference>
<dbReference type="Pfam" id="PF13382">
    <property type="entry name" value="Adenine_deam_C"/>
    <property type="match status" value="1"/>
</dbReference>
<dbReference type="EMBL" id="CAADRN010000330">
    <property type="protein sequence ID" value="VFU18159.1"/>
    <property type="molecule type" value="Genomic_DNA"/>
</dbReference>
<reference evidence="8" key="1">
    <citation type="submission" date="2019-03" db="EMBL/GenBank/DDBJ databases">
        <authorList>
            <person name="Hao L."/>
        </authorList>
    </citation>
    <scope>NUCLEOTIDE SEQUENCE</scope>
</reference>
<dbReference type="InterPro" id="IPR006679">
    <property type="entry name" value="Adenine_deam"/>
</dbReference>
<dbReference type="PANTHER" id="PTHR11113">
    <property type="entry name" value="N-ACETYLGLUCOSAMINE-6-PHOSPHATE DEACETYLASE"/>
    <property type="match status" value="1"/>
</dbReference>
<proteinExistence type="inferred from homology"/>
<comment type="catalytic activity">
    <reaction evidence="5">
        <text>adenine + H2O + H(+) = hypoxanthine + NH4(+)</text>
        <dbReference type="Rhea" id="RHEA:23688"/>
        <dbReference type="ChEBI" id="CHEBI:15377"/>
        <dbReference type="ChEBI" id="CHEBI:15378"/>
        <dbReference type="ChEBI" id="CHEBI:16708"/>
        <dbReference type="ChEBI" id="CHEBI:17368"/>
        <dbReference type="ChEBI" id="CHEBI:28938"/>
        <dbReference type="EC" id="3.5.4.2"/>
    </reaction>
</comment>
<feature type="domain" description="Amidohydrolase-related" evidence="6">
    <location>
        <begin position="62"/>
        <end position="345"/>
    </location>
</feature>
<evidence type="ECO:0000256" key="4">
    <source>
        <dbReference type="ARBA" id="ARBA00023211"/>
    </source>
</evidence>
<keyword evidence="3 8" id="KW-0378">Hydrolase</keyword>
<comment type="similarity">
    <text evidence="1">Belongs to the metallo-dependent hydrolases superfamily. Adenine deaminase family.</text>
</comment>
<dbReference type="InterPro" id="IPR026912">
    <property type="entry name" value="Adenine_deam_C"/>
</dbReference>
<evidence type="ECO:0000259" key="6">
    <source>
        <dbReference type="Pfam" id="PF01979"/>
    </source>
</evidence>
<evidence type="ECO:0000259" key="7">
    <source>
        <dbReference type="Pfam" id="PF13382"/>
    </source>
</evidence>
<dbReference type="SUPFAM" id="SSF51556">
    <property type="entry name" value="Metallo-dependent hydrolases"/>
    <property type="match status" value="1"/>
</dbReference>
<dbReference type="NCBIfam" id="TIGR01178">
    <property type="entry name" value="ade"/>
    <property type="match status" value="1"/>
</dbReference>
<dbReference type="Gene3D" id="2.30.40.10">
    <property type="entry name" value="Urease, subunit C, domain 1"/>
    <property type="match status" value="1"/>
</dbReference>
<keyword evidence="4" id="KW-0464">Manganese</keyword>
<dbReference type="Gene3D" id="3.20.20.140">
    <property type="entry name" value="Metal-dependent hydrolases"/>
    <property type="match status" value="1"/>
</dbReference>
<dbReference type="InterPro" id="IPR032466">
    <property type="entry name" value="Metal_Hydrolase"/>
</dbReference>
<sequence length="567" mass="60504">MENLIDVAKGNTPADLLLKGARVVNVFSGEILTTNIAVKDGLIAGLGDYKQGLEVLNLAGKYVIPGLIDAHFHIESSMLTPSAFAAVAVPHGTTAVVADPHEIVNVSGLEGFRFMVEASRGLPLDIFYMVPSCVPATPLETSGAEISPEDLRQAMALHPRSPGLAEFMNFPGVCSKSPDVLAKIRTALEHGCLIDGHSPLLGGRDLNAYLSTGILTDHECTSAAEALEKMRLGMRIIIREGSAAKNLAALLPIVTDHNYQNIFFCCDDRHPADLMAEGQIDHVLRKAVGSGLDPVRAVQMATLHPARHYNLRGLGGIAPGYQADLLVVSDLSSFRIELVFKAGKLAARQGRYLWLQTGKHAESASNTVHLPELQGRLSLEKPAQNAGARVIEVQPEQILTKCLIIPAAEIDASDELARVAVVERHGKNGNIAVGLVKGFGRLKGALASTVAHDSHNLILVGTDTQDMELAARTVAAAGGGLAVVSEGRVLASLALPVAGLMSNEDADTVSRLHEELHRAAQRIGCSLPSPFMTMSFLALPVIPELRITDFGLVDVTKFEIVDLWKQK</sequence>
<dbReference type="PANTHER" id="PTHR11113:SF2">
    <property type="entry name" value="ADENINE DEAMINASE"/>
    <property type="match status" value="1"/>
</dbReference>
<dbReference type="GO" id="GO:0006146">
    <property type="term" value="P:adenine catabolic process"/>
    <property type="evidence" value="ECO:0007669"/>
    <property type="project" value="InterPro"/>
</dbReference>
<dbReference type="GO" id="GO:0000034">
    <property type="term" value="F:adenine deaminase activity"/>
    <property type="evidence" value="ECO:0007669"/>
    <property type="project" value="UniProtKB-EC"/>
</dbReference>
<evidence type="ECO:0000256" key="5">
    <source>
        <dbReference type="ARBA" id="ARBA00047720"/>
    </source>
</evidence>
<name>A0A485M4Z0_9ZZZZ</name>
<protein>
    <recommendedName>
        <fullName evidence="2">adenine deaminase</fullName>
        <ecNumber evidence="2">3.5.4.2</ecNumber>
    </recommendedName>
</protein>
<dbReference type="SUPFAM" id="SSF51338">
    <property type="entry name" value="Composite domain of metallo-dependent hydrolases"/>
    <property type="match status" value="1"/>
</dbReference>
<feature type="domain" description="Adenine deaminase C-terminal" evidence="7">
    <location>
        <begin position="409"/>
        <end position="559"/>
    </location>
</feature>
<dbReference type="CDD" id="cd01295">
    <property type="entry name" value="AdeC"/>
    <property type="match status" value="1"/>
</dbReference>
<accession>A0A485M4Z0</accession>